<sequence length="146" mass="16834">MVHIRRASISDIEQLSVLVEQYRGFYNQEPNSNTQQFLRDRLSMNESVVFVAEDGHQLVGFAQCYPTFSTVALAGIWLLNDVFVHPDFRRRHIADQLMTETETAAQDAGAVRIWLRTANLNTPAQALYEGRGWVHDDVFKRYDLVF</sequence>
<dbReference type="InterPro" id="IPR050832">
    <property type="entry name" value="Bact_Acetyltransf"/>
</dbReference>
<organism evidence="4">
    <name type="scientific">freshwater metagenome</name>
    <dbReference type="NCBI Taxonomy" id="449393"/>
    <lineage>
        <taxon>unclassified sequences</taxon>
        <taxon>metagenomes</taxon>
        <taxon>ecological metagenomes</taxon>
    </lineage>
</organism>
<dbReference type="AlphaFoldDB" id="A0A6J6B735"/>
<dbReference type="SUPFAM" id="SSF55729">
    <property type="entry name" value="Acyl-CoA N-acyltransferases (Nat)"/>
    <property type="match status" value="1"/>
</dbReference>
<evidence type="ECO:0000259" key="3">
    <source>
        <dbReference type="PROSITE" id="PS51186"/>
    </source>
</evidence>
<dbReference type="Pfam" id="PF00583">
    <property type="entry name" value="Acetyltransf_1"/>
    <property type="match status" value="1"/>
</dbReference>
<protein>
    <submittedName>
        <fullName evidence="4">Unannotated protein</fullName>
    </submittedName>
</protein>
<keyword evidence="2" id="KW-0012">Acyltransferase</keyword>
<dbReference type="PROSITE" id="PS51186">
    <property type="entry name" value="GNAT"/>
    <property type="match status" value="1"/>
</dbReference>
<dbReference type="InterPro" id="IPR000182">
    <property type="entry name" value="GNAT_dom"/>
</dbReference>
<gene>
    <name evidence="4" type="ORF">UFOPK1413_00354</name>
    <name evidence="5" type="ORF">UFOPK3339_00554</name>
</gene>
<evidence type="ECO:0000313" key="4">
    <source>
        <dbReference type="EMBL" id="CAB4534238.1"/>
    </source>
</evidence>
<evidence type="ECO:0000313" key="5">
    <source>
        <dbReference type="EMBL" id="CAB4864137.1"/>
    </source>
</evidence>
<evidence type="ECO:0000256" key="2">
    <source>
        <dbReference type="ARBA" id="ARBA00023315"/>
    </source>
</evidence>
<dbReference type="EMBL" id="CAEZSG010000036">
    <property type="protein sequence ID" value="CAB4534238.1"/>
    <property type="molecule type" value="Genomic_DNA"/>
</dbReference>
<reference evidence="4" key="1">
    <citation type="submission" date="2020-05" db="EMBL/GenBank/DDBJ databases">
        <authorList>
            <person name="Chiriac C."/>
            <person name="Salcher M."/>
            <person name="Ghai R."/>
            <person name="Kavagutti S V."/>
        </authorList>
    </citation>
    <scope>NUCLEOTIDE SEQUENCE</scope>
</reference>
<accession>A0A6J6B735</accession>
<dbReference type="PANTHER" id="PTHR43877">
    <property type="entry name" value="AMINOALKYLPHOSPHONATE N-ACETYLTRANSFERASE-RELATED-RELATED"/>
    <property type="match status" value="1"/>
</dbReference>
<dbReference type="GO" id="GO:0016747">
    <property type="term" value="F:acyltransferase activity, transferring groups other than amino-acyl groups"/>
    <property type="evidence" value="ECO:0007669"/>
    <property type="project" value="InterPro"/>
</dbReference>
<feature type="domain" description="N-acetyltransferase" evidence="3">
    <location>
        <begin position="2"/>
        <end position="146"/>
    </location>
</feature>
<dbReference type="Gene3D" id="3.40.630.30">
    <property type="match status" value="1"/>
</dbReference>
<proteinExistence type="predicted"/>
<dbReference type="CDD" id="cd04301">
    <property type="entry name" value="NAT_SF"/>
    <property type="match status" value="1"/>
</dbReference>
<name>A0A6J6B735_9ZZZZ</name>
<dbReference type="EMBL" id="CAFBLF010000067">
    <property type="protein sequence ID" value="CAB4864137.1"/>
    <property type="molecule type" value="Genomic_DNA"/>
</dbReference>
<evidence type="ECO:0000256" key="1">
    <source>
        <dbReference type="ARBA" id="ARBA00022679"/>
    </source>
</evidence>
<keyword evidence="1" id="KW-0808">Transferase</keyword>
<dbReference type="InterPro" id="IPR016181">
    <property type="entry name" value="Acyl_CoA_acyltransferase"/>
</dbReference>